<keyword evidence="1" id="KW-1133">Transmembrane helix</keyword>
<dbReference type="EMBL" id="BIFS01000002">
    <property type="protein sequence ID" value="GCE23549.1"/>
    <property type="molecule type" value="Genomic_DNA"/>
</dbReference>
<feature type="transmembrane region" description="Helical" evidence="1">
    <location>
        <begin position="146"/>
        <end position="165"/>
    </location>
</feature>
<name>A0A402AWV0_9CHLR</name>
<evidence type="ECO:0008006" key="4">
    <source>
        <dbReference type="Google" id="ProtNLM"/>
    </source>
</evidence>
<keyword evidence="1" id="KW-0812">Transmembrane</keyword>
<keyword evidence="1" id="KW-0472">Membrane</keyword>
<reference evidence="3" key="1">
    <citation type="submission" date="2018-12" db="EMBL/GenBank/DDBJ databases">
        <title>Tengunoibacter tsumagoiensis gen. nov., sp. nov., Dictyobacter kobayashii sp. nov., D. alpinus sp. nov., and D. joshuensis sp. nov. and description of Dictyobacteraceae fam. nov. within the order Ktedonobacterales isolated from Tengu-no-mugimeshi.</title>
        <authorList>
            <person name="Wang C.M."/>
            <person name="Zheng Y."/>
            <person name="Sakai Y."/>
            <person name="Toyoda A."/>
            <person name="Minakuchi Y."/>
            <person name="Abe K."/>
            <person name="Yokota A."/>
            <person name="Yabe S."/>
        </authorList>
    </citation>
    <scope>NUCLEOTIDE SEQUENCE [LARGE SCALE GENOMIC DNA]</scope>
    <source>
        <strain evidence="3">Uno11</strain>
    </source>
</reference>
<keyword evidence="3" id="KW-1185">Reference proteome</keyword>
<feature type="transmembrane region" description="Helical" evidence="1">
    <location>
        <begin position="172"/>
        <end position="194"/>
    </location>
</feature>
<dbReference type="AlphaFoldDB" id="A0A402AWV0"/>
<evidence type="ECO:0000256" key="1">
    <source>
        <dbReference type="SAM" id="Phobius"/>
    </source>
</evidence>
<sequence length="204" mass="22561">MVKNKSVLQLERDDQTADKRLSFQSHATELPPRPYTTRPRVIGKTASKQPMALWRLRIVALLRVLCGGFCLGDVWFKWHASFADTYLLILSRAVGAHTPIAANWFAWWLHVAQLHTQAFVVGTLLLELCLGICLICGLLTNLSCLVGMFLTLLGCMGTGMFAGFFGQGSLDVGVLVVFLLAFLGLILSRAGQYVGLDHWLRPSN</sequence>
<protein>
    <recommendedName>
        <fullName evidence="4">TQO small subunit DoxD domain-containing protein</fullName>
    </recommendedName>
</protein>
<evidence type="ECO:0000313" key="3">
    <source>
        <dbReference type="Proteomes" id="UP000287188"/>
    </source>
</evidence>
<evidence type="ECO:0000313" key="2">
    <source>
        <dbReference type="EMBL" id="GCE23549.1"/>
    </source>
</evidence>
<comment type="caution">
    <text evidence="2">The sequence shown here is derived from an EMBL/GenBank/DDBJ whole genome shotgun (WGS) entry which is preliminary data.</text>
</comment>
<proteinExistence type="predicted"/>
<feature type="transmembrane region" description="Helical" evidence="1">
    <location>
        <begin position="86"/>
        <end position="106"/>
    </location>
</feature>
<feature type="transmembrane region" description="Helical" evidence="1">
    <location>
        <begin position="118"/>
        <end position="140"/>
    </location>
</feature>
<feature type="transmembrane region" description="Helical" evidence="1">
    <location>
        <begin position="58"/>
        <end position="80"/>
    </location>
</feature>
<accession>A0A402AWV0</accession>
<dbReference type="Proteomes" id="UP000287188">
    <property type="component" value="Unassembled WGS sequence"/>
</dbReference>
<organism evidence="2 3">
    <name type="scientific">Dictyobacter kobayashii</name>
    <dbReference type="NCBI Taxonomy" id="2014872"/>
    <lineage>
        <taxon>Bacteria</taxon>
        <taxon>Bacillati</taxon>
        <taxon>Chloroflexota</taxon>
        <taxon>Ktedonobacteria</taxon>
        <taxon>Ktedonobacterales</taxon>
        <taxon>Dictyobacteraceae</taxon>
        <taxon>Dictyobacter</taxon>
    </lineage>
</organism>
<gene>
    <name evidence="2" type="ORF">KDK_73490</name>
</gene>